<sequence length="391" mass="40201">MPFAIYVLGLAIFAQGTSEFMLSGLIPDMARDLGVSVPAAGLLTSAFAVGMIIGAPLMAIASMRWPRRRALLTFLITFMLVHVIGALTSSFEVLLVTRIVGALANAGFLAVALGAAMAMVPADMKGRATSVLLGGVTIACVAGVPGGAFLGEMWGWRAAFWAVVVISAPAVVAIMFATPAEAPAESTPNAKRELSSLRSRKLQLMLILGALINGATFCSFTYMAPTLTDISCFDSRWIPLLLGLFGLGSFIGVSVGGRLADTRPFQLLAVGSAALLTGWIVFALTASHPAVTLVMLFVQGALSFAVGSTLISQVLYAADAAPTLGGSFATAAFNVGAALGPALGGLVIGMGLSYRAPLWTSAALVTLAIVIGAATLPLWRRPASVQETVPA</sequence>
<feature type="transmembrane region" description="Helical" evidence="6">
    <location>
        <begin position="132"/>
        <end position="154"/>
    </location>
</feature>
<name>A0AAW6LMU8_RHOSG</name>
<dbReference type="AlphaFoldDB" id="A0AAW6LMU8"/>
<feature type="transmembrane region" description="Helical" evidence="6">
    <location>
        <begin position="328"/>
        <end position="352"/>
    </location>
</feature>
<feature type="transmembrane region" description="Helical" evidence="6">
    <location>
        <begin position="202"/>
        <end position="225"/>
    </location>
</feature>
<dbReference type="EMBL" id="JARDXE010000023">
    <property type="protein sequence ID" value="MDE8648977.1"/>
    <property type="molecule type" value="Genomic_DNA"/>
</dbReference>
<dbReference type="InterPro" id="IPR011701">
    <property type="entry name" value="MFS"/>
</dbReference>
<evidence type="ECO:0000256" key="3">
    <source>
        <dbReference type="ARBA" id="ARBA00022692"/>
    </source>
</evidence>
<dbReference type="PANTHER" id="PTHR43124">
    <property type="entry name" value="PURINE EFFLUX PUMP PBUE"/>
    <property type="match status" value="1"/>
</dbReference>
<dbReference type="Gene3D" id="1.20.1250.20">
    <property type="entry name" value="MFS general substrate transporter like domains"/>
    <property type="match status" value="2"/>
</dbReference>
<feature type="transmembrane region" description="Helical" evidence="6">
    <location>
        <begin position="358"/>
        <end position="379"/>
    </location>
</feature>
<dbReference type="PROSITE" id="PS50850">
    <property type="entry name" value="MFS"/>
    <property type="match status" value="1"/>
</dbReference>
<proteinExistence type="predicted"/>
<evidence type="ECO:0000313" key="9">
    <source>
        <dbReference type="Proteomes" id="UP001217325"/>
    </source>
</evidence>
<keyword evidence="2" id="KW-1003">Cell membrane</keyword>
<dbReference type="GO" id="GO:0005886">
    <property type="term" value="C:plasma membrane"/>
    <property type="evidence" value="ECO:0007669"/>
    <property type="project" value="UniProtKB-SubCell"/>
</dbReference>
<dbReference type="PANTHER" id="PTHR43124:SF3">
    <property type="entry name" value="CHLORAMPHENICOL EFFLUX PUMP RV0191"/>
    <property type="match status" value="1"/>
</dbReference>
<feature type="transmembrane region" description="Helical" evidence="6">
    <location>
        <begin position="160"/>
        <end position="182"/>
    </location>
</feature>
<evidence type="ECO:0000256" key="2">
    <source>
        <dbReference type="ARBA" id="ARBA00022475"/>
    </source>
</evidence>
<dbReference type="InterPro" id="IPR036259">
    <property type="entry name" value="MFS_trans_sf"/>
</dbReference>
<dbReference type="RefSeq" id="WP_275232695.1">
    <property type="nucleotide sequence ID" value="NZ_JARDXE010000023.1"/>
</dbReference>
<dbReference type="GO" id="GO:0022857">
    <property type="term" value="F:transmembrane transporter activity"/>
    <property type="evidence" value="ECO:0007669"/>
    <property type="project" value="InterPro"/>
</dbReference>
<protein>
    <submittedName>
        <fullName evidence="8">MFS transporter</fullName>
    </submittedName>
</protein>
<keyword evidence="5 6" id="KW-0472">Membrane</keyword>
<evidence type="ECO:0000259" key="7">
    <source>
        <dbReference type="PROSITE" id="PS50850"/>
    </source>
</evidence>
<keyword evidence="3 6" id="KW-0812">Transmembrane</keyword>
<feature type="transmembrane region" description="Helical" evidence="6">
    <location>
        <begin position="70"/>
        <end position="87"/>
    </location>
</feature>
<feature type="domain" description="Major facilitator superfamily (MFS) profile" evidence="7">
    <location>
        <begin position="4"/>
        <end position="380"/>
    </location>
</feature>
<feature type="transmembrane region" description="Helical" evidence="6">
    <location>
        <begin position="99"/>
        <end position="120"/>
    </location>
</feature>
<dbReference type="InterPro" id="IPR020846">
    <property type="entry name" value="MFS_dom"/>
</dbReference>
<evidence type="ECO:0000256" key="4">
    <source>
        <dbReference type="ARBA" id="ARBA00022989"/>
    </source>
</evidence>
<evidence type="ECO:0000256" key="1">
    <source>
        <dbReference type="ARBA" id="ARBA00004651"/>
    </source>
</evidence>
<dbReference type="SUPFAM" id="SSF103473">
    <property type="entry name" value="MFS general substrate transporter"/>
    <property type="match status" value="1"/>
</dbReference>
<feature type="transmembrane region" description="Helical" evidence="6">
    <location>
        <begin position="293"/>
        <end position="316"/>
    </location>
</feature>
<keyword evidence="4 6" id="KW-1133">Transmembrane helix</keyword>
<comment type="caution">
    <text evidence="8">The sequence shown here is derived from an EMBL/GenBank/DDBJ whole genome shotgun (WGS) entry which is preliminary data.</text>
</comment>
<feature type="transmembrane region" description="Helical" evidence="6">
    <location>
        <begin position="42"/>
        <end position="63"/>
    </location>
</feature>
<dbReference type="CDD" id="cd17324">
    <property type="entry name" value="MFS_NepI_like"/>
    <property type="match status" value="1"/>
</dbReference>
<dbReference type="Proteomes" id="UP001217325">
    <property type="component" value="Unassembled WGS sequence"/>
</dbReference>
<dbReference type="Pfam" id="PF07690">
    <property type="entry name" value="MFS_1"/>
    <property type="match status" value="1"/>
</dbReference>
<comment type="subcellular location">
    <subcellularLocation>
        <location evidence="1">Cell membrane</location>
        <topology evidence="1">Multi-pass membrane protein</topology>
    </subcellularLocation>
</comment>
<gene>
    <name evidence="8" type="ORF">PXH69_28800</name>
</gene>
<feature type="transmembrane region" description="Helical" evidence="6">
    <location>
        <begin position="267"/>
        <end position="287"/>
    </location>
</feature>
<evidence type="ECO:0000256" key="6">
    <source>
        <dbReference type="SAM" id="Phobius"/>
    </source>
</evidence>
<reference evidence="8" key="1">
    <citation type="submission" date="2023-02" db="EMBL/GenBank/DDBJ databases">
        <title>A novel hydrolase synthesized by Rhodococcus erythropolis HQ is responsible for the detoxification of Zearalenone.</title>
        <authorList>
            <person name="Hu J."/>
            <person name="Xu J."/>
        </authorList>
    </citation>
    <scope>NUCLEOTIDE SEQUENCE</scope>
    <source>
        <strain evidence="8">HQ</strain>
    </source>
</reference>
<accession>A0AAW6LMU8</accession>
<dbReference type="NCBIfam" id="NF033135">
    <property type="entry name" value="cmx_cmrA"/>
    <property type="match status" value="1"/>
</dbReference>
<evidence type="ECO:0000256" key="5">
    <source>
        <dbReference type="ARBA" id="ARBA00023136"/>
    </source>
</evidence>
<evidence type="ECO:0000313" key="8">
    <source>
        <dbReference type="EMBL" id="MDE8648977.1"/>
    </source>
</evidence>
<feature type="transmembrane region" description="Helical" evidence="6">
    <location>
        <begin position="237"/>
        <end position="255"/>
    </location>
</feature>
<organism evidence="8 9">
    <name type="scientific">Rhodococcus qingshengii</name>
    <dbReference type="NCBI Taxonomy" id="334542"/>
    <lineage>
        <taxon>Bacteria</taxon>
        <taxon>Bacillati</taxon>
        <taxon>Actinomycetota</taxon>
        <taxon>Actinomycetes</taxon>
        <taxon>Mycobacteriales</taxon>
        <taxon>Nocardiaceae</taxon>
        <taxon>Rhodococcus</taxon>
        <taxon>Rhodococcus erythropolis group</taxon>
    </lineage>
</organism>
<dbReference type="InterPro" id="IPR050189">
    <property type="entry name" value="MFS_Efflux_Transporters"/>
</dbReference>